<dbReference type="OrthoDB" id="5829348at2759"/>
<evidence type="ECO:0000313" key="2">
    <source>
        <dbReference type="Proteomes" id="UP000007110"/>
    </source>
</evidence>
<evidence type="ECO:0000313" key="1">
    <source>
        <dbReference type="EnsemblMetazoa" id="XP_030848481"/>
    </source>
</evidence>
<dbReference type="RefSeq" id="XP_030848481.1">
    <property type="nucleotide sequence ID" value="XM_030992621.1"/>
</dbReference>
<dbReference type="InParanoid" id="A0A7M7PC00"/>
<reference evidence="2" key="1">
    <citation type="submission" date="2015-02" db="EMBL/GenBank/DDBJ databases">
        <title>Genome sequencing for Strongylocentrotus purpuratus.</title>
        <authorList>
            <person name="Murali S."/>
            <person name="Liu Y."/>
            <person name="Vee V."/>
            <person name="English A."/>
            <person name="Wang M."/>
            <person name="Skinner E."/>
            <person name="Han Y."/>
            <person name="Muzny D.M."/>
            <person name="Worley K.C."/>
            <person name="Gibbs R.A."/>
        </authorList>
    </citation>
    <scope>NUCLEOTIDE SEQUENCE</scope>
</reference>
<dbReference type="Gene3D" id="3.40.50.300">
    <property type="entry name" value="P-loop containing nucleotide triphosphate hydrolases"/>
    <property type="match status" value="1"/>
</dbReference>
<accession>A0A7M7PC00</accession>
<name>A0A7M7PC00_STRPU</name>
<organism evidence="1 2">
    <name type="scientific">Strongylocentrotus purpuratus</name>
    <name type="common">Purple sea urchin</name>
    <dbReference type="NCBI Taxonomy" id="7668"/>
    <lineage>
        <taxon>Eukaryota</taxon>
        <taxon>Metazoa</taxon>
        <taxon>Echinodermata</taxon>
        <taxon>Eleutherozoa</taxon>
        <taxon>Echinozoa</taxon>
        <taxon>Echinoidea</taxon>
        <taxon>Euechinoidea</taxon>
        <taxon>Echinacea</taxon>
        <taxon>Camarodonta</taxon>
        <taxon>Echinidea</taxon>
        <taxon>Strongylocentrotidae</taxon>
        <taxon>Strongylocentrotus</taxon>
    </lineage>
</organism>
<protein>
    <recommendedName>
        <fullName evidence="3">Adenylate kinase</fullName>
    </recommendedName>
</protein>
<dbReference type="AlphaFoldDB" id="A0A7M7PC00"/>
<dbReference type="EnsemblMetazoa" id="XM_030992621">
    <property type="protein sequence ID" value="XP_030848481"/>
    <property type="gene ID" value="LOC115927156"/>
</dbReference>
<dbReference type="InterPro" id="IPR027417">
    <property type="entry name" value="P-loop_NTPase"/>
</dbReference>
<dbReference type="GeneID" id="115927156"/>
<reference evidence="1" key="2">
    <citation type="submission" date="2021-01" db="UniProtKB">
        <authorList>
            <consortium name="EnsemblMetazoa"/>
        </authorList>
    </citation>
    <scope>IDENTIFICATION</scope>
</reference>
<dbReference type="Proteomes" id="UP000007110">
    <property type="component" value="Unassembled WGS sequence"/>
</dbReference>
<proteinExistence type="predicted"/>
<keyword evidence="2" id="KW-1185">Reference proteome</keyword>
<dbReference type="OMA" id="KVCENGP"/>
<sequence length="112" mass="12097">MGCGNSTDGKGEDGEKGFFHRRPKVSIRVGNSVKLSTDETTIVFIFGGPGSRKGRIVDDMLHMYGFKVINVEDILLRELPNKANISAAGSIRETMSIVSVSNTHSKEGGKGR</sequence>
<evidence type="ECO:0008006" key="3">
    <source>
        <dbReference type="Google" id="ProtNLM"/>
    </source>
</evidence>
<dbReference type="KEGG" id="spu:115927156"/>